<organism evidence="6 7">
    <name type="scientific">Bordetella holmesii CDC-H585-BH</name>
    <dbReference type="NCBI Taxonomy" id="1331206"/>
    <lineage>
        <taxon>Bacteria</taxon>
        <taxon>Pseudomonadati</taxon>
        <taxon>Pseudomonadota</taxon>
        <taxon>Betaproteobacteria</taxon>
        <taxon>Burkholderiales</taxon>
        <taxon>Alcaligenaceae</taxon>
        <taxon>Bordetella</taxon>
    </lineage>
</organism>
<dbReference type="GO" id="GO:0006355">
    <property type="term" value="P:regulation of DNA-templated transcription"/>
    <property type="evidence" value="ECO:0007669"/>
    <property type="project" value="TreeGrafter"/>
</dbReference>
<dbReference type="EMBL" id="JFZZ01000043">
    <property type="protein sequence ID" value="KAK96340.1"/>
    <property type="molecule type" value="Genomic_DNA"/>
</dbReference>
<dbReference type="Pfam" id="PF03466">
    <property type="entry name" value="LysR_substrate"/>
    <property type="match status" value="1"/>
</dbReference>
<keyword evidence="2" id="KW-0805">Transcription regulation</keyword>
<proteinExistence type="inferred from homology"/>
<feature type="domain" description="LysR substrate-binding" evidence="5">
    <location>
        <begin position="2"/>
        <end position="151"/>
    </location>
</feature>
<evidence type="ECO:0000256" key="4">
    <source>
        <dbReference type="ARBA" id="ARBA00023163"/>
    </source>
</evidence>
<sequence>MDLALGAFDGLGGGIVQRMLFRQGYATLFRRAHPRAHAGMAARAFRAERHLIVSRAAPEGQVNQALERAGVSLADQFSVPHFAAVPYIVSTTDLLATVPQKLAASAASHFGLQMMTPPLKVASLQTNLYWHRRFQRDGANQWLRTLIIEVFADRL</sequence>
<accession>A0A158M6S6</accession>
<comment type="caution">
    <text evidence="6">The sequence shown here is derived from an EMBL/GenBank/DDBJ whole genome shotgun (WGS) entry which is preliminary data.</text>
</comment>
<protein>
    <submittedName>
        <fullName evidence="6">LysR substrate-binding domain protein</fullName>
    </submittedName>
</protein>
<evidence type="ECO:0000313" key="7">
    <source>
        <dbReference type="Proteomes" id="UP000026682"/>
    </source>
</evidence>
<keyword evidence="4" id="KW-0804">Transcription</keyword>
<evidence type="ECO:0000259" key="5">
    <source>
        <dbReference type="Pfam" id="PF03466"/>
    </source>
</evidence>
<gene>
    <name evidence="6" type="ORF">L497_2149</name>
</gene>
<dbReference type="InterPro" id="IPR050389">
    <property type="entry name" value="LysR-type_TF"/>
</dbReference>
<dbReference type="SUPFAM" id="SSF53850">
    <property type="entry name" value="Periplasmic binding protein-like II"/>
    <property type="match status" value="1"/>
</dbReference>
<dbReference type="GO" id="GO:0003677">
    <property type="term" value="F:DNA binding"/>
    <property type="evidence" value="ECO:0007669"/>
    <property type="project" value="UniProtKB-KW"/>
</dbReference>
<name>A0A158M6S6_9BORD</name>
<dbReference type="Proteomes" id="UP000026682">
    <property type="component" value="Unassembled WGS sequence"/>
</dbReference>
<keyword evidence="3" id="KW-0238">DNA-binding</keyword>
<dbReference type="AlphaFoldDB" id="A0A158M6S6"/>
<evidence type="ECO:0000256" key="1">
    <source>
        <dbReference type="ARBA" id="ARBA00009437"/>
    </source>
</evidence>
<comment type="similarity">
    <text evidence="1">Belongs to the LysR transcriptional regulatory family.</text>
</comment>
<dbReference type="InterPro" id="IPR005119">
    <property type="entry name" value="LysR_subst-bd"/>
</dbReference>
<evidence type="ECO:0000313" key="6">
    <source>
        <dbReference type="EMBL" id="KAK96340.1"/>
    </source>
</evidence>
<reference evidence="6 7" key="1">
    <citation type="submission" date="2014-03" db="EMBL/GenBank/DDBJ databases">
        <title>Genome sequence of Bordetella holmseii.</title>
        <authorList>
            <person name="Harvill E."/>
            <person name="Goodfield L.L."/>
            <person name="Ivanov Y."/>
            <person name="Meyer J.A."/>
            <person name="Newth C."/>
            <person name="Cassiday P."/>
            <person name="Tondella M.L."/>
            <person name="Liao P."/>
            <person name="Zimmerman J."/>
            <person name="Meert K."/>
            <person name="Wessel D."/>
            <person name="Berger J."/>
            <person name="Dean J.M."/>
            <person name="Holubkov R."/>
            <person name="Burr J."/>
            <person name="Liu T."/>
            <person name="Brinkac L.M."/>
            <person name="Sanka R."/>
            <person name="Kim M."/>
            <person name="Losada L."/>
        </authorList>
    </citation>
    <scope>NUCLEOTIDE SEQUENCE [LARGE SCALE GENOMIC DNA]</scope>
    <source>
        <strain evidence="6 7">CDC-H585-BH</strain>
    </source>
</reference>
<evidence type="ECO:0000256" key="2">
    <source>
        <dbReference type="ARBA" id="ARBA00023015"/>
    </source>
</evidence>
<dbReference type="PANTHER" id="PTHR30118">
    <property type="entry name" value="HTH-TYPE TRANSCRIPTIONAL REGULATOR LEUO-RELATED"/>
    <property type="match status" value="1"/>
</dbReference>
<evidence type="ECO:0000256" key="3">
    <source>
        <dbReference type="ARBA" id="ARBA00023125"/>
    </source>
</evidence>
<dbReference type="Gene3D" id="3.40.190.10">
    <property type="entry name" value="Periplasmic binding protein-like II"/>
    <property type="match status" value="1"/>
</dbReference>
<dbReference type="PANTHER" id="PTHR30118:SF15">
    <property type="entry name" value="TRANSCRIPTIONAL REGULATORY PROTEIN"/>
    <property type="match status" value="1"/>
</dbReference>
<dbReference type="PATRIC" id="fig|1331206.3.peg.957"/>